<keyword evidence="2" id="KW-0732">Signal</keyword>
<keyword evidence="1" id="KW-0812">Transmembrane</keyword>
<name>A0A812L285_9DINO</name>
<feature type="transmembrane region" description="Helical" evidence="1">
    <location>
        <begin position="1074"/>
        <end position="1094"/>
    </location>
</feature>
<sequence>MRSHVAVWWLGLLLPVTPCSAFSRPNFQLVAARLTGNLATGREGLEGNFTPAEVPIAGTLQQWPEWKRAHPRLCSTFPRICLDDTPPAFKITTMALADLHEDMLGIGSAWFVPAVLLCAACGLMAKPEKSAELAAAEDMAPASRREDVDRCIDWWGSGPRVTPKALKAFVAALLLIELLGLTVPQTDVFTLPEVLRRVRAHPYGSQGDLGFGQGFTSAGLGLMPRLTYLFMPGLSDATADGYAAAFAIVRLSVLASWCAFLALPTSAKASRVCFTWGAVFYVLMASLLVMFQQTVDVHPTYFFLLAACFSLDALSVHRFLLVCDVLPFYLSAGLSKLRYAGLASVLSGRWLSKAAADNVPRSEFPHVNRWVAQSHWAPAVLSFGVMLVEFYLPLALLFLASSHSDFARWLRTCWILLTTSFHVAVFLFIEPNFVHQTLVQMMLLHAVWHPTNAQKEAIDPGQQRAWRFRIGAAVLVFSLWLGNQVWSDLAHISSKAWRYSWHNMAWPVGEMAMFVSPSDSSNYVLTLFIEIATLLGLCLKTVHEISPFEGESAKGLFAAGDARFGASSVCFFSMLVELRSGKDLPGCALLEAARRREASARQHAEACPSSAHAHAETSNIRLKFSLFTMGPGTLTQAAAPLLSGLFAVADPSPQHAREPNPFISFKMRSHVAVWWLGLLLPVTRCGAFSRPNFQLVAARLTGNLATGREGLEGNFTPAEVPIAGPLQQWPEWKRAHPRLCSTFPRICLDDTLPAFKVSTMALVDLHEDMLGIGSAWFVPAVLLCAACGLMAKPEKSAELAAPEDTAPAARREDADRCHDWWGSGPRVTPKALKAFVAALLLIELLGLTLPQTDVFALPEVLRRVRAHPYGSQGDLGFGQGFTSAGLGLMPRLTYLFMPGLSDATADGYAAAFAIVRLSVLASWCAFLALPTSAKASRVCFTWGAVFYVLMASLLVMFQQTFDVHPTYFFLLAACFSMEFFLVCDVLPFYLSAGLSKLRYAGLASVLSGRWLSKATTDNVERSAFPHVNRWVAQSQWAPAALSFGVMLVELYLPLALLFLAASNSDFARWLRTCWILLTTSFHVAVFFFIGPNFVHQTLVQMMLLHAVWHPTNAEKEPIDPGQKSAWRFRIGVAVLVFSLWLGEQMWSDLAHISSKAWRHSWHDTAWPVGEISMFVYPSDSSNYGLPLFIEAATVLGVCLTAFREISPEGGSAKGAQG</sequence>
<evidence type="ECO:0000313" key="3">
    <source>
        <dbReference type="EMBL" id="CAE7240038.1"/>
    </source>
</evidence>
<feature type="chain" id="PRO_5032388706" evidence="2">
    <location>
        <begin position="22"/>
        <end position="1217"/>
    </location>
</feature>
<feature type="transmembrane region" description="Helical" evidence="1">
    <location>
        <begin position="412"/>
        <end position="429"/>
    </location>
</feature>
<feature type="transmembrane region" description="Helical" evidence="1">
    <location>
        <begin position="967"/>
        <end position="990"/>
    </location>
</feature>
<feature type="transmembrane region" description="Helical" evidence="1">
    <location>
        <begin position="241"/>
        <end position="262"/>
    </location>
</feature>
<accession>A0A812L285</accession>
<evidence type="ECO:0000256" key="1">
    <source>
        <dbReference type="SAM" id="Phobius"/>
    </source>
</evidence>
<gene>
    <name evidence="3" type="primary">VWA3A</name>
    <name evidence="3" type="ORF">SNAT2548_LOCUS10706</name>
</gene>
<evidence type="ECO:0000256" key="2">
    <source>
        <dbReference type="SAM" id="SignalP"/>
    </source>
</evidence>
<feature type="transmembrane region" description="Helical" evidence="1">
    <location>
        <begin position="1039"/>
        <end position="1062"/>
    </location>
</feature>
<feature type="transmembrane region" description="Helical" evidence="1">
    <location>
        <begin position="103"/>
        <end position="125"/>
    </location>
</feature>
<comment type="caution">
    <text evidence="3">The sequence shown here is derived from an EMBL/GenBank/DDBJ whole genome shotgun (WGS) entry which is preliminary data.</text>
</comment>
<dbReference type="Proteomes" id="UP000604046">
    <property type="component" value="Unassembled WGS sequence"/>
</dbReference>
<reference evidence="3" key="1">
    <citation type="submission" date="2021-02" db="EMBL/GenBank/DDBJ databases">
        <authorList>
            <person name="Dougan E. K."/>
            <person name="Rhodes N."/>
            <person name="Thang M."/>
            <person name="Chan C."/>
        </authorList>
    </citation>
    <scope>NUCLEOTIDE SEQUENCE</scope>
</reference>
<dbReference type="OrthoDB" id="420739at2759"/>
<evidence type="ECO:0000313" key="4">
    <source>
        <dbReference type="Proteomes" id="UP000604046"/>
    </source>
</evidence>
<keyword evidence="1" id="KW-0472">Membrane</keyword>
<feature type="transmembrane region" description="Helical" evidence="1">
    <location>
        <begin position="769"/>
        <end position="791"/>
    </location>
</feature>
<dbReference type="EMBL" id="CAJNDS010000902">
    <property type="protein sequence ID" value="CAE7240038.1"/>
    <property type="molecule type" value="Genomic_DNA"/>
</dbReference>
<feature type="transmembrane region" description="Helical" evidence="1">
    <location>
        <begin position="907"/>
        <end position="928"/>
    </location>
</feature>
<feature type="transmembrane region" description="Helical" evidence="1">
    <location>
        <begin position="940"/>
        <end position="961"/>
    </location>
</feature>
<protein>
    <submittedName>
        <fullName evidence="3">VWA3A protein</fullName>
    </submittedName>
</protein>
<keyword evidence="4" id="KW-1185">Reference proteome</keyword>
<feature type="transmembrane region" description="Helical" evidence="1">
    <location>
        <begin position="376"/>
        <end position="400"/>
    </location>
</feature>
<organism evidence="3 4">
    <name type="scientific">Symbiodinium natans</name>
    <dbReference type="NCBI Taxonomy" id="878477"/>
    <lineage>
        <taxon>Eukaryota</taxon>
        <taxon>Sar</taxon>
        <taxon>Alveolata</taxon>
        <taxon>Dinophyceae</taxon>
        <taxon>Suessiales</taxon>
        <taxon>Symbiodiniaceae</taxon>
        <taxon>Symbiodinium</taxon>
    </lineage>
</organism>
<dbReference type="AlphaFoldDB" id="A0A812L285"/>
<feature type="transmembrane region" description="Helical" evidence="1">
    <location>
        <begin position="274"/>
        <end position="295"/>
    </location>
</feature>
<keyword evidence="1" id="KW-1133">Transmembrane helix</keyword>
<feature type="signal peptide" evidence="2">
    <location>
        <begin position="1"/>
        <end position="21"/>
    </location>
</feature>
<proteinExistence type="predicted"/>